<dbReference type="GO" id="GO:1990281">
    <property type="term" value="C:efflux pump complex"/>
    <property type="evidence" value="ECO:0007669"/>
    <property type="project" value="TreeGrafter"/>
</dbReference>
<evidence type="ECO:0000256" key="2">
    <source>
        <dbReference type="SAM" id="Coils"/>
    </source>
</evidence>
<dbReference type="AlphaFoldDB" id="A0A317FFK3"/>
<dbReference type="EMBL" id="QGNA01000003">
    <property type="protein sequence ID" value="PWS36326.1"/>
    <property type="molecule type" value="Genomic_DNA"/>
</dbReference>
<sequence length="372" mass="40141">MRTLPQLAILALVGGLGAAWHIYGEQVGLPRPLALVGLEAAAPTGPQRGGGAGAPVGVVVSPVRTGTVVDRAESVGTVRARDAVTITAKVTGIVQAIRFQEGQRVPEGEVLVELDAAALRAELDQARALFDDARSQLVRARGLQPGQTITAQRLETLEAVTRQAEGRVRQAQARLEELRVTAPFSGRVGLRQVSVGALVQPGTVVTTLDDISRVRVEFSVPEIYVARVREGSAVTARAAAFGDRRFQGRVAVVDTRIDTTTRTVRVISEFDNADEALKPGLFMTVEIEMQRRDDALLVAEEALDPLGDRNFVYVIRDNRARRVEVRLGQRLPGEVEILSGVRPGDAVVVRGLQRLRNDAPVRVTETLTRPTS</sequence>
<keyword evidence="2" id="KW-0175">Coiled coil</keyword>
<evidence type="ECO:0000256" key="1">
    <source>
        <dbReference type="ARBA" id="ARBA00009477"/>
    </source>
</evidence>
<dbReference type="PANTHER" id="PTHR30469">
    <property type="entry name" value="MULTIDRUG RESISTANCE PROTEIN MDTA"/>
    <property type="match status" value="1"/>
</dbReference>
<dbReference type="OrthoDB" id="9806939at2"/>
<dbReference type="InterPro" id="IPR058792">
    <property type="entry name" value="Beta-barrel_RND_2"/>
</dbReference>
<reference evidence="7" key="1">
    <citation type="submission" date="2018-05" db="EMBL/GenBank/DDBJ databases">
        <authorList>
            <person name="Du Z."/>
            <person name="Wang X."/>
        </authorList>
    </citation>
    <scope>NUCLEOTIDE SEQUENCE [LARGE SCALE GENOMIC DNA]</scope>
    <source>
        <strain evidence="7">CQN31</strain>
    </source>
</reference>
<gene>
    <name evidence="6" type="ORF">DFH01_14210</name>
</gene>
<name>A0A317FFK3_9PROT</name>
<comment type="caution">
    <text evidence="6">The sequence shown here is derived from an EMBL/GenBank/DDBJ whole genome shotgun (WGS) entry which is preliminary data.</text>
</comment>
<dbReference type="GO" id="GO:0015562">
    <property type="term" value="F:efflux transmembrane transporter activity"/>
    <property type="evidence" value="ECO:0007669"/>
    <property type="project" value="TreeGrafter"/>
</dbReference>
<evidence type="ECO:0000313" key="7">
    <source>
        <dbReference type="Proteomes" id="UP000245765"/>
    </source>
</evidence>
<proteinExistence type="inferred from homology"/>
<dbReference type="NCBIfam" id="TIGR01730">
    <property type="entry name" value="RND_mfp"/>
    <property type="match status" value="1"/>
</dbReference>
<dbReference type="Gene3D" id="2.40.50.100">
    <property type="match status" value="1"/>
</dbReference>
<feature type="domain" description="Multidrug resistance protein MdtA-like barrel-sandwich hybrid" evidence="3">
    <location>
        <begin position="83"/>
        <end position="203"/>
    </location>
</feature>
<evidence type="ECO:0000259" key="4">
    <source>
        <dbReference type="Pfam" id="PF25954"/>
    </source>
</evidence>
<evidence type="ECO:0000259" key="5">
    <source>
        <dbReference type="Pfam" id="PF25989"/>
    </source>
</evidence>
<dbReference type="Gene3D" id="2.40.420.20">
    <property type="match status" value="1"/>
</dbReference>
<evidence type="ECO:0000313" key="6">
    <source>
        <dbReference type="EMBL" id="PWS36326.1"/>
    </source>
</evidence>
<dbReference type="Gene3D" id="2.40.30.170">
    <property type="match status" value="1"/>
</dbReference>
<dbReference type="Pfam" id="PF25917">
    <property type="entry name" value="BSH_RND"/>
    <property type="match status" value="1"/>
</dbReference>
<dbReference type="SUPFAM" id="SSF111369">
    <property type="entry name" value="HlyD-like secretion proteins"/>
    <property type="match status" value="1"/>
</dbReference>
<dbReference type="InterPro" id="IPR058637">
    <property type="entry name" value="YknX-like_C"/>
</dbReference>
<dbReference type="Gene3D" id="1.10.287.470">
    <property type="entry name" value="Helix hairpin bin"/>
    <property type="match status" value="1"/>
</dbReference>
<evidence type="ECO:0000259" key="3">
    <source>
        <dbReference type="Pfam" id="PF25917"/>
    </source>
</evidence>
<dbReference type="Pfam" id="PF25989">
    <property type="entry name" value="YknX_C"/>
    <property type="match status" value="1"/>
</dbReference>
<dbReference type="RefSeq" id="WP_109871119.1">
    <property type="nucleotide sequence ID" value="NZ_QGNA01000003.1"/>
</dbReference>
<feature type="domain" description="YknX-like C-terminal permuted SH3-like" evidence="5">
    <location>
        <begin position="305"/>
        <end position="363"/>
    </location>
</feature>
<feature type="domain" description="CusB-like beta-barrel" evidence="4">
    <location>
        <begin position="216"/>
        <end position="288"/>
    </location>
</feature>
<comment type="similarity">
    <text evidence="1">Belongs to the membrane fusion protein (MFP) (TC 8.A.1) family.</text>
</comment>
<dbReference type="PANTHER" id="PTHR30469:SF16">
    <property type="entry name" value="HAE1 FAMILY EFFLUX PUMP MFP COMPONENT"/>
    <property type="match status" value="1"/>
</dbReference>
<feature type="coiled-coil region" evidence="2">
    <location>
        <begin position="116"/>
        <end position="181"/>
    </location>
</feature>
<accession>A0A317FFK3</accession>
<keyword evidence="7" id="KW-1185">Reference proteome</keyword>
<dbReference type="InterPro" id="IPR058625">
    <property type="entry name" value="MdtA-like_BSH"/>
</dbReference>
<protein>
    <submittedName>
        <fullName evidence="6">Efflux transporter periplasmic adaptor subunit</fullName>
    </submittedName>
</protein>
<dbReference type="FunFam" id="2.40.30.170:FF:000010">
    <property type="entry name" value="Efflux RND transporter periplasmic adaptor subunit"/>
    <property type="match status" value="1"/>
</dbReference>
<dbReference type="Pfam" id="PF25954">
    <property type="entry name" value="Beta-barrel_RND_2"/>
    <property type="match status" value="1"/>
</dbReference>
<dbReference type="InterPro" id="IPR006143">
    <property type="entry name" value="RND_pump_MFP"/>
</dbReference>
<dbReference type="Proteomes" id="UP000245765">
    <property type="component" value="Unassembled WGS sequence"/>
</dbReference>
<organism evidence="6 7">
    <name type="scientific">Falsiroseomonas bella</name>
    <dbReference type="NCBI Taxonomy" id="2184016"/>
    <lineage>
        <taxon>Bacteria</taxon>
        <taxon>Pseudomonadati</taxon>
        <taxon>Pseudomonadota</taxon>
        <taxon>Alphaproteobacteria</taxon>
        <taxon>Acetobacterales</taxon>
        <taxon>Roseomonadaceae</taxon>
        <taxon>Falsiroseomonas</taxon>
    </lineage>
</organism>